<protein>
    <submittedName>
        <fullName evidence="2">Uncharacterized protein</fullName>
    </submittedName>
</protein>
<dbReference type="WBParaSite" id="MBELARI_LOCUS14370">
    <property type="protein sequence ID" value="MBELARI_LOCUS14370"/>
    <property type="gene ID" value="MBELARI_LOCUS14370"/>
</dbReference>
<evidence type="ECO:0000313" key="1">
    <source>
        <dbReference type="Proteomes" id="UP000887575"/>
    </source>
</evidence>
<proteinExistence type="predicted"/>
<dbReference type="Proteomes" id="UP000887575">
    <property type="component" value="Unassembled WGS sequence"/>
</dbReference>
<accession>A0AAF3J3S2</accession>
<keyword evidence="1" id="KW-1185">Reference proteome</keyword>
<name>A0AAF3J3S2_9BILA</name>
<reference evidence="2" key="1">
    <citation type="submission" date="2024-02" db="UniProtKB">
        <authorList>
            <consortium name="WormBaseParasite"/>
        </authorList>
    </citation>
    <scope>IDENTIFICATION</scope>
</reference>
<organism evidence="1 2">
    <name type="scientific">Mesorhabditis belari</name>
    <dbReference type="NCBI Taxonomy" id="2138241"/>
    <lineage>
        <taxon>Eukaryota</taxon>
        <taxon>Metazoa</taxon>
        <taxon>Ecdysozoa</taxon>
        <taxon>Nematoda</taxon>
        <taxon>Chromadorea</taxon>
        <taxon>Rhabditida</taxon>
        <taxon>Rhabditina</taxon>
        <taxon>Rhabditomorpha</taxon>
        <taxon>Rhabditoidea</taxon>
        <taxon>Rhabditidae</taxon>
        <taxon>Mesorhabditinae</taxon>
        <taxon>Mesorhabditis</taxon>
    </lineage>
</organism>
<dbReference type="AlphaFoldDB" id="A0AAF3J3S2"/>
<sequence length="146" mass="16978">MDSLRSFWDVLYVPATNPRRQKVIYLATDCSTTMGKFYLNYWEQLKWFMDNNTNPKVASIFGLILLGESLIDNETEYWLEMIQKNPATGKYFSYKEFSGIHDDSISEYFGLCEPLPGEPPAFRKYHKMSLGSCSNNNYFLKFTAVS</sequence>
<evidence type="ECO:0000313" key="2">
    <source>
        <dbReference type="WBParaSite" id="MBELARI_LOCUS14370"/>
    </source>
</evidence>